<dbReference type="InterPro" id="IPR001343">
    <property type="entry name" value="Hemolysn_Ca-bd"/>
</dbReference>
<dbReference type="Pfam" id="PF13519">
    <property type="entry name" value="VWA_2"/>
    <property type="match status" value="1"/>
</dbReference>
<feature type="domain" description="VWFA" evidence="2">
    <location>
        <begin position="1014"/>
        <end position="1217"/>
    </location>
</feature>
<dbReference type="PROSITE" id="PS00330">
    <property type="entry name" value="HEMOLYSIN_CALCIUM"/>
    <property type="match status" value="2"/>
</dbReference>
<dbReference type="Gene3D" id="3.40.50.410">
    <property type="entry name" value="von Willebrand factor, type A domain"/>
    <property type="match status" value="1"/>
</dbReference>
<keyword evidence="1" id="KW-0106">Calcium</keyword>
<dbReference type="SUPFAM" id="SSF53300">
    <property type="entry name" value="vWA-like"/>
    <property type="match status" value="1"/>
</dbReference>
<dbReference type="Pfam" id="PF17963">
    <property type="entry name" value="Big_9"/>
    <property type="match status" value="1"/>
</dbReference>
<dbReference type="CDD" id="cd11304">
    <property type="entry name" value="Cadherin_repeat"/>
    <property type="match status" value="1"/>
</dbReference>
<proteinExistence type="predicted"/>
<feature type="domain" description="Cadherin" evidence="3">
    <location>
        <begin position="44"/>
        <end position="151"/>
    </location>
</feature>
<dbReference type="SUPFAM" id="SSF51120">
    <property type="entry name" value="beta-Roll"/>
    <property type="match status" value="1"/>
</dbReference>
<dbReference type="Gene3D" id="2.60.40.3440">
    <property type="match status" value="1"/>
</dbReference>
<dbReference type="Pfam" id="PF00353">
    <property type="entry name" value="HemolysinCabind"/>
    <property type="match status" value="2"/>
</dbReference>
<dbReference type="InterPro" id="IPR015919">
    <property type="entry name" value="Cadherin-like_sf"/>
</dbReference>
<dbReference type="OrthoDB" id="6211756at2"/>
<dbReference type="Gene3D" id="2.60.40.60">
    <property type="entry name" value="Cadherins"/>
    <property type="match status" value="1"/>
</dbReference>
<dbReference type="InterPro" id="IPR018511">
    <property type="entry name" value="Hemolysin-typ_Ca-bd_CS"/>
</dbReference>
<dbReference type="Proteomes" id="UP000315303">
    <property type="component" value="Unassembled WGS sequence"/>
</dbReference>
<dbReference type="PROSITE" id="PS50234">
    <property type="entry name" value="VWFA"/>
    <property type="match status" value="1"/>
</dbReference>
<dbReference type="SUPFAM" id="SSF49313">
    <property type="entry name" value="Cadherin-like"/>
    <property type="match status" value="1"/>
</dbReference>
<evidence type="ECO:0000259" key="2">
    <source>
        <dbReference type="PROSITE" id="PS50234"/>
    </source>
</evidence>
<dbReference type="CDD" id="cd00198">
    <property type="entry name" value="vWFA"/>
    <property type="match status" value="1"/>
</dbReference>
<evidence type="ECO:0000259" key="3">
    <source>
        <dbReference type="PROSITE" id="PS50268"/>
    </source>
</evidence>
<name>A0A502KRC1_9GAMM</name>
<evidence type="ECO:0000256" key="1">
    <source>
        <dbReference type="ARBA" id="ARBA00022837"/>
    </source>
</evidence>
<dbReference type="InterPro" id="IPR002126">
    <property type="entry name" value="Cadherin-like_dom"/>
</dbReference>
<keyword evidence="5" id="KW-1185">Reference proteome</keyword>
<dbReference type="Gene3D" id="2.150.10.10">
    <property type="entry name" value="Serralysin-like metalloprotease, C-terminal"/>
    <property type="match status" value="1"/>
</dbReference>
<dbReference type="InterPro" id="IPR002035">
    <property type="entry name" value="VWF_A"/>
</dbReference>
<sequence>TPNDDFNGTDTFTYTNAEGNTATVTVTVNPENDAPVFKHPDGSDASSYTFNYNEHSSADHIIGTVEAVDVDGDNITYSIISGNDNNWFEIDSSGNISLTLYGAQAAANDYEIFDNIHHLVIGANDGTVTTEINVTLNEINLNDTLNISNAVSSDSDVRVNSDLDLANNITHIGSISGLLEDNLHIELQGQLGLTSNKADVTYQWDAASKTLTAQANGDVVFTIKISEDNSSYTFTQFAPIDHLGESAEQLTASFTAVIQDDNGKEYSKTSFDIVITDDNPETNSDDAISLSNVAGNEQSGILDDVVSNDLTSVEWDMGTLPTNLVFDGYPVTYIDNGNGTLTAMANGQAVFTITIDTSDLDDNGHPSYKIEMLNTLGKLGVIDSSTGSGTEIGGGNINQLILGFDSYLVNTLSGTGPDKNGQIVTQTVNSKNGYLAVGDQWIEANETLYMSFTQPGSDSSGEIRGLSFIVDGQGGPSETYTVIWTVTAAIDEHGNTVTYSGTFNGSGDSNFSIPTTYIDANGLEQSVLYFTDLSIQQSGNTGFRIGISGVEANNYIDDIEGLNFGYSLVDADGDKSDGNLVVDLTNDNAPIAVDDGGPSETVWGNNLVNNGDADSGSLSAWSVSNGTLLSEEYGSFINENPNTANGEYFLAQGDHVVASQTISLNNEVRFKLSADLGSRLTDTAELKVVFKDVNGNIVGEFTTDPKTQLNFMQWFELTGDIPANAVSATIEMHMYDNNSDGWAEGFFDNVSFVTGEISAEYTTAEDAAITVDVLNNDYDLDGDAIYITQIAGQNVSEGDSVEIKQNGVVVGLASLVGGKIVFVPSQALQLLNDGESTEVNFAYTISDQSSSGNNQTDSASVTILVTGSNDAPILSSLDDGEVYEHGLVDGNTNSGTEFTSGSFFIQGGDITGLEIAGQSISLTDLASNAISVNTGKGVISITDFNTSTGELSYTYQLSSALKHNSGDIINDTITVRATNNLGTINASFNIAIHDDSPSLSGGSQNIIFGEQITNVIIVLDASGSMARDMNGNSIASGDTTTQSRMDIAIAAIKQLIEAYDDLGSVNVQLVSFSSSSSSYTNAATNGWLNLADAKAWLDNIENTTANGGTDYVLGLQTAMNNFVPPNNSGQTYSYFISDGEPYNDQNKADALAFEDDWELFLANNNINESYAIGMGNVPTQYLDIAAHADGEDTNTTLVYSASDMANHLLNTVNIEKTGSLLIDIETGNNIIGADSDGASLTSIVIDGKTYYASDATNGLLTIITAKGGELSVNFNDNTYSYLAKGNSNGSQDYIESFYVNLIDGDGDVASAEFSINVGFPSHSENSDDTDVLYGSEGADTFMGYGGDDVLIGLSGHDTLNGGLGDDLLMGGSGDDVLIGGAGNDKLRGSSGSDTFYFGSDSADNSIDTIVDFENGDTLDLSDLLEGESATADNLAEYLQFSFDGTDTVISIDKDKDGSTDLTIKLSGIDLLEGSHDDAAVIQKLLDEAKLTAG</sequence>
<comment type="caution">
    <text evidence="4">The sequence shown here is derived from an EMBL/GenBank/DDBJ whole genome shotgun (WGS) entry which is preliminary data.</text>
</comment>
<dbReference type="InterPro" id="IPR019960">
    <property type="entry name" value="T1SS_VCA0849"/>
</dbReference>
<dbReference type="GO" id="GO:0005509">
    <property type="term" value="F:calcium ion binding"/>
    <property type="evidence" value="ECO:0007669"/>
    <property type="project" value="InterPro"/>
</dbReference>
<gene>
    <name evidence="4" type="ORF">EPA86_11825</name>
</gene>
<dbReference type="GO" id="GO:0007156">
    <property type="term" value="P:homophilic cell adhesion via plasma membrane adhesion molecules"/>
    <property type="evidence" value="ECO:0007669"/>
    <property type="project" value="InterPro"/>
</dbReference>
<dbReference type="InterPro" id="IPR040853">
    <property type="entry name" value="RapA2_cadherin-like"/>
</dbReference>
<accession>A0A502KRC1</accession>
<dbReference type="NCBIfam" id="TIGR03661">
    <property type="entry name" value="T1SS_VCA0849"/>
    <property type="match status" value="1"/>
</dbReference>
<dbReference type="SMART" id="SM00327">
    <property type="entry name" value="VWA"/>
    <property type="match status" value="1"/>
</dbReference>
<dbReference type="PROSITE" id="PS50268">
    <property type="entry name" value="CADHERIN_2"/>
    <property type="match status" value="1"/>
</dbReference>
<dbReference type="Pfam" id="PF17803">
    <property type="entry name" value="Cadherin_4"/>
    <property type="match status" value="1"/>
</dbReference>
<evidence type="ECO:0000313" key="4">
    <source>
        <dbReference type="EMBL" id="TPH14270.1"/>
    </source>
</evidence>
<dbReference type="GO" id="GO:0016020">
    <property type="term" value="C:membrane"/>
    <property type="evidence" value="ECO:0007669"/>
    <property type="project" value="InterPro"/>
</dbReference>
<dbReference type="PRINTS" id="PR00313">
    <property type="entry name" value="CABNDNGRPT"/>
</dbReference>
<reference evidence="4 5" key="1">
    <citation type="submission" date="2019-01" db="EMBL/GenBank/DDBJ databases">
        <title>Litorilituus lipolytica sp. nov., isolated from intertidal sand of the Yellow Sea in China.</title>
        <authorList>
            <person name="Liu A."/>
        </authorList>
    </citation>
    <scope>NUCLEOTIDE SEQUENCE [LARGE SCALE GENOMIC DNA]</scope>
    <source>
        <strain evidence="4 5">RZ04</strain>
    </source>
</reference>
<dbReference type="InterPro" id="IPR011049">
    <property type="entry name" value="Serralysin-like_metalloprot_C"/>
</dbReference>
<dbReference type="EMBL" id="SAWY01000025">
    <property type="protein sequence ID" value="TPH14270.1"/>
    <property type="molecule type" value="Genomic_DNA"/>
</dbReference>
<organism evidence="4 5">
    <name type="scientific">Litorilituus lipolyticus</name>
    <dbReference type="NCBI Taxonomy" id="2491017"/>
    <lineage>
        <taxon>Bacteria</taxon>
        <taxon>Pseudomonadati</taxon>
        <taxon>Pseudomonadota</taxon>
        <taxon>Gammaproteobacteria</taxon>
        <taxon>Alteromonadales</taxon>
        <taxon>Colwelliaceae</taxon>
        <taxon>Litorilituus</taxon>
    </lineage>
</organism>
<dbReference type="InterPro" id="IPR036465">
    <property type="entry name" value="vWFA_dom_sf"/>
</dbReference>
<protein>
    <submittedName>
        <fullName evidence="4">Type I secretion C-terminal target domain-containing protein</fullName>
    </submittedName>
</protein>
<dbReference type="RefSeq" id="WP_140603871.1">
    <property type="nucleotide sequence ID" value="NZ_SAWY01000025.1"/>
</dbReference>
<feature type="non-terminal residue" evidence="4">
    <location>
        <position position="1"/>
    </location>
</feature>
<evidence type="ECO:0000313" key="5">
    <source>
        <dbReference type="Proteomes" id="UP000315303"/>
    </source>
</evidence>